<keyword evidence="2" id="KW-1185">Reference proteome</keyword>
<evidence type="ECO:0000313" key="1">
    <source>
        <dbReference type="EMBL" id="MBF5026753.1"/>
    </source>
</evidence>
<protein>
    <submittedName>
        <fullName evidence="1">Type II toxin-antitoxin system HicB family antitoxin</fullName>
    </submittedName>
</protein>
<organism evidence="1 2">
    <name type="scientific">Planobacterium oryzisoli</name>
    <dbReference type="NCBI Taxonomy" id="2771435"/>
    <lineage>
        <taxon>Bacteria</taxon>
        <taxon>Pseudomonadati</taxon>
        <taxon>Bacteroidota</taxon>
        <taxon>Flavobacteriia</taxon>
        <taxon>Flavobacteriales</taxon>
        <taxon>Weeksellaceae</taxon>
        <taxon>Chryseobacterium group</taxon>
        <taxon>Chryseobacterium</taxon>
    </lineage>
</organism>
<proteinExistence type="predicted"/>
<comment type="caution">
    <text evidence="1">The sequence shown here is derived from an EMBL/GenBank/DDBJ whole genome shotgun (WGS) entry which is preliminary data.</text>
</comment>
<dbReference type="RefSeq" id="WP_194738687.1">
    <property type="nucleotide sequence ID" value="NZ_JADKYY010000003.1"/>
</dbReference>
<dbReference type="EMBL" id="JADKYY010000003">
    <property type="protein sequence ID" value="MBF5026753.1"/>
    <property type="molecule type" value="Genomic_DNA"/>
</dbReference>
<accession>A0A931E9P7</accession>
<gene>
    <name evidence="1" type="ORF">IC612_02945</name>
</gene>
<reference evidence="1" key="1">
    <citation type="submission" date="2020-11" db="EMBL/GenBank/DDBJ databases">
        <title>Genome seq and assembly of Planobacterium sp.</title>
        <authorList>
            <person name="Chhetri G."/>
        </authorList>
    </citation>
    <scope>NUCLEOTIDE SEQUENCE</scope>
    <source>
        <strain evidence="1">GCR5</strain>
    </source>
</reference>
<dbReference type="Proteomes" id="UP000694480">
    <property type="component" value="Unassembled WGS sequence"/>
</dbReference>
<dbReference type="SUPFAM" id="SSF143100">
    <property type="entry name" value="TTHA1013/TTHA0281-like"/>
    <property type="match status" value="1"/>
</dbReference>
<dbReference type="AlphaFoldDB" id="A0A931E9P7"/>
<dbReference type="Gene3D" id="3.30.160.250">
    <property type="match status" value="1"/>
</dbReference>
<name>A0A931E9P7_9FLAO</name>
<dbReference type="InterPro" id="IPR035069">
    <property type="entry name" value="TTHA1013/TTHA0281-like"/>
</dbReference>
<evidence type="ECO:0000313" key="2">
    <source>
        <dbReference type="Proteomes" id="UP000694480"/>
    </source>
</evidence>
<sequence length="74" mass="8541">MEPTLIQIIYYPTTRGYSGYARELDGLSAEGATLEELVANIKHMLDLRVETLREIGHTKEAEELKRCRLEFLED</sequence>